<gene>
    <name evidence="4" type="ORF">ACJMK2_025564</name>
</gene>
<organism evidence="4 5">
    <name type="scientific">Sinanodonta woodiana</name>
    <name type="common">Chinese pond mussel</name>
    <name type="synonym">Anodonta woodiana</name>
    <dbReference type="NCBI Taxonomy" id="1069815"/>
    <lineage>
        <taxon>Eukaryota</taxon>
        <taxon>Metazoa</taxon>
        <taxon>Spiralia</taxon>
        <taxon>Lophotrochozoa</taxon>
        <taxon>Mollusca</taxon>
        <taxon>Bivalvia</taxon>
        <taxon>Autobranchia</taxon>
        <taxon>Heteroconchia</taxon>
        <taxon>Palaeoheterodonta</taxon>
        <taxon>Unionida</taxon>
        <taxon>Unionoidea</taxon>
        <taxon>Unionidae</taxon>
        <taxon>Unioninae</taxon>
        <taxon>Sinanodonta</taxon>
    </lineage>
</organism>
<accession>A0ABD3XIT3</accession>
<sequence length="582" mass="65283">MMVAAIDFGTTYSGWAYSFRDQFIKDPTHVHAKVWSGGQLVSEKAPTTVLIEPDGKTFKAFGYEAEDVYAELAEAGEHRKWFYFRRFKMLLMDKIGLKRGLNIEDATGKELSAKTVFSMVIKYLKDDLLKECATRIAGIVQPNDIMWVLTVPAIWNDSAKQFMREAAMEAGLSSKQFKIALEPETASLFCRHLPLNRMIGETDISKMTPGSTYMVLDAGGGTVDITVHQVLEGGGLKEIHKASGGAWGGTKVDEAYRQFLISIVGDSVFQNFCNNHMDDYLEMTRDFEIKKRKFDPSPKRTAFGLDTEPSKTVIRFPVALKEMFENESHKDIQTAIKQTTLSEQITFSRDKLIVDARIIKSFFEEATRSIVDHVKMLFSKPALSDVSTILLVGGFSEAKMLQDAIKKEFTNRKYAVPHEAGLVVLKGAVVFGHDTGAISERIAKYTYGVAITTRFIEGEHDERYKVVDDDGNVKCNNIFSKHVQIGQSIQWNKSFQNEYHSPDSKASNVTIRLIATEKENPKYVTDPGCFKVGEMSVDVDTNVPYKDRKFIVIISFGDTEIHVKALEKSTGRETTCSLNCLG</sequence>
<reference evidence="4 5" key="1">
    <citation type="submission" date="2024-11" db="EMBL/GenBank/DDBJ databases">
        <title>Chromosome-level genome assembly of the freshwater bivalve Anodonta woodiana.</title>
        <authorList>
            <person name="Chen X."/>
        </authorList>
    </citation>
    <scope>NUCLEOTIDE SEQUENCE [LARGE SCALE GENOMIC DNA]</scope>
    <source>
        <strain evidence="4">MN2024</strain>
        <tissue evidence="4">Gills</tissue>
    </source>
</reference>
<dbReference type="PANTHER" id="PTHR14187:SF5">
    <property type="entry name" value="HEAT SHOCK 70 KDA PROTEIN 12A"/>
    <property type="match status" value="1"/>
</dbReference>
<dbReference type="Pfam" id="PF00012">
    <property type="entry name" value="HSP70"/>
    <property type="match status" value="1"/>
</dbReference>
<dbReference type="AlphaFoldDB" id="A0ABD3XIT3"/>
<dbReference type="Gene3D" id="3.30.420.40">
    <property type="match status" value="2"/>
</dbReference>
<protein>
    <recommendedName>
        <fullName evidence="6">Heat shock 70 kDa protein 12A</fullName>
    </recommendedName>
</protein>
<proteinExistence type="inferred from homology"/>
<evidence type="ECO:0000313" key="5">
    <source>
        <dbReference type="Proteomes" id="UP001634394"/>
    </source>
</evidence>
<evidence type="ECO:0008006" key="6">
    <source>
        <dbReference type="Google" id="ProtNLM"/>
    </source>
</evidence>
<dbReference type="InterPro" id="IPR013126">
    <property type="entry name" value="Hsp_70_fam"/>
</dbReference>
<evidence type="ECO:0000256" key="3">
    <source>
        <dbReference type="ARBA" id="ARBA00022840"/>
    </source>
</evidence>
<dbReference type="CDD" id="cd10229">
    <property type="entry name" value="ASKHA_NBD_HSP70_HSPA12"/>
    <property type="match status" value="1"/>
</dbReference>
<dbReference type="PANTHER" id="PTHR14187">
    <property type="entry name" value="ALPHA KINASE/ELONGATION FACTOR 2 KINASE"/>
    <property type="match status" value="1"/>
</dbReference>
<dbReference type="GO" id="GO:0005524">
    <property type="term" value="F:ATP binding"/>
    <property type="evidence" value="ECO:0007669"/>
    <property type="project" value="UniProtKB-KW"/>
</dbReference>
<comment type="caution">
    <text evidence="4">The sequence shown here is derived from an EMBL/GenBank/DDBJ whole genome shotgun (WGS) entry which is preliminary data.</text>
</comment>
<dbReference type="EMBL" id="JBJQND010000002">
    <property type="protein sequence ID" value="KAL3885511.1"/>
    <property type="molecule type" value="Genomic_DNA"/>
</dbReference>
<dbReference type="Proteomes" id="UP001634394">
    <property type="component" value="Unassembled WGS sequence"/>
</dbReference>
<dbReference type="InterPro" id="IPR043129">
    <property type="entry name" value="ATPase_NBD"/>
</dbReference>
<keyword evidence="2" id="KW-0547">Nucleotide-binding</keyword>
<name>A0ABD3XIT3_SINWO</name>
<evidence type="ECO:0000313" key="4">
    <source>
        <dbReference type="EMBL" id="KAL3885511.1"/>
    </source>
</evidence>
<keyword evidence="3" id="KW-0067">ATP-binding</keyword>
<evidence type="ECO:0000256" key="1">
    <source>
        <dbReference type="ARBA" id="ARBA00007381"/>
    </source>
</evidence>
<dbReference type="SUPFAM" id="SSF53067">
    <property type="entry name" value="Actin-like ATPase domain"/>
    <property type="match status" value="2"/>
</dbReference>
<keyword evidence="5" id="KW-1185">Reference proteome</keyword>
<evidence type="ECO:0000256" key="2">
    <source>
        <dbReference type="ARBA" id="ARBA00022741"/>
    </source>
</evidence>
<comment type="similarity">
    <text evidence="1">Belongs to the heat shock protein 70 family.</text>
</comment>